<reference evidence="1 2" key="1">
    <citation type="journal article" date="2014" name="PLoS Genet.">
        <title>The Genome of Spironucleus salmonicida Highlights a Fish Pathogen Adapted to Fluctuating Environments.</title>
        <authorList>
            <person name="Xu F."/>
            <person name="Jerlstrom-Hultqvist J."/>
            <person name="Einarsson E."/>
            <person name="Astvaldsson A."/>
            <person name="Svard S.G."/>
            <person name="Andersson J.O."/>
        </authorList>
    </citation>
    <scope>NUCLEOTIDE SEQUENCE</scope>
    <source>
        <strain evidence="2">ATCC 50377</strain>
    </source>
</reference>
<name>V6LA91_9EUKA</name>
<evidence type="ECO:0000313" key="3">
    <source>
        <dbReference type="Proteomes" id="UP000018208"/>
    </source>
</evidence>
<keyword evidence="3" id="KW-1185">Reference proteome</keyword>
<reference evidence="2" key="2">
    <citation type="submission" date="2020-12" db="EMBL/GenBank/DDBJ databases">
        <title>New Spironucleus salmonicida genome in near-complete chromosomes.</title>
        <authorList>
            <person name="Xu F."/>
            <person name="Kurt Z."/>
            <person name="Jimenez-Gonzalez A."/>
            <person name="Astvaldsson A."/>
            <person name="Andersson J.O."/>
            <person name="Svard S.G."/>
        </authorList>
    </citation>
    <scope>NUCLEOTIDE SEQUENCE</scope>
    <source>
        <strain evidence="2">ATCC 50377</strain>
    </source>
</reference>
<dbReference type="AlphaFoldDB" id="V6LA91"/>
<evidence type="ECO:0008006" key="4">
    <source>
        <dbReference type="Google" id="ProtNLM"/>
    </source>
</evidence>
<organism evidence="1">
    <name type="scientific">Spironucleus salmonicida</name>
    <dbReference type="NCBI Taxonomy" id="348837"/>
    <lineage>
        <taxon>Eukaryota</taxon>
        <taxon>Metamonada</taxon>
        <taxon>Diplomonadida</taxon>
        <taxon>Hexamitidae</taxon>
        <taxon>Hexamitinae</taxon>
        <taxon>Spironucleus</taxon>
    </lineage>
</organism>
<proteinExistence type="predicted"/>
<evidence type="ECO:0000313" key="2">
    <source>
        <dbReference type="EMBL" id="KAH0572280.1"/>
    </source>
</evidence>
<evidence type="ECO:0000313" key="1">
    <source>
        <dbReference type="EMBL" id="EST41345.1"/>
    </source>
</evidence>
<sequence>MPQTSHHVWTEQELHLLGLGIRKYKYNWVKISQEFLPHLNSISIKNKFYKRPPEIQGVINQLGLKRDKSQIKEPTMEDLQQIEYRLEKELAEIRAKISKKQPMGQMFQQSPYLVQQQSLSPISMFVPQINIPTQQPVQPLLIQQHPKIETHNVNQSIDWGKPIIVDDEDKNKGLANLLDNYSQQFAGYLNPIYSFDDSKNMK</sequence>
<dbReference type="EMBL" id="AUWU02000006">
    <property type="protein sequence ID" value="KAH0572280.1"/>
    <property type="molecule type" value="Genomic_DNA"/>
</dbReference>
<dbReference type="InterPro" id="IPR009057">
    <property type="entry name" value="Homeodomain-like_sf"/>
</dbReference>
<gene>
    <name evidence="1" type="ORF">SS50377_19059</name>
    <name evidence="2" type="ORF">SS50377_26490</name>
</gene>
<protein>
    <recommendedName>
        <fullName evidence="4">Myb-like DNA-binding domain-containing protein</fullName>
    </recommendedName>
</protein>
<accession>V6LA91</accession>
<dbReference type="Proteomes" id="UP000018208">
    <property type="component" value="Unassembled WGS sequence"/>
</dbReference>
<dbReference type="VEuPathDB" id="GiardiaDB:SS50377_26490"/>
<dbReference type="EMBL" id="KI546170">
    <property type="protein sequence ID" value="EST41345.1"/>
    <property type="molecule type" value="Genomic_DNA"/>
</dbReference>
<dbReference type="SUPFAM" id="SSF46689">
    <property type="entry name" value="Homeodomain-like"/>
    <property type="match status" value="1"/>
</dbReference>